<name>A0A2D2D7I9_METT3</name>
<accession>A0A2D2D7I9</accession>
<dbReference type="KEGG" id="mtw:CQW49_23845"/>
<geneLocation type="plasmid" evidence="2">
    <name>pob3b3</name>
</geneLocation>
<proteinExistence type="predicted"/>
<keyword evidence="1" id="KW-0614">Plasmid</keyword>
<gene>
    <name evidence="1" type="ORF">CQW49_23845</name>
</gene>
<dbReference type="EMBL" id="CP023740">
    <property type="protein sequence ID" value="ATQ70980.1"/>
    <property type="molecule type" value="Genomic_DNA"/>
</dbReference>
<dbReference type="Proteomes" id="UP000230709">
    <property type="component" value="Plasmid pOB3b3"/>
</dbReference>
<evidence type="ECO:0000313" key="1">
    <source>
        <dbReference type="EMBL" id="ATQ70980.1"/>
    </source>
</evidence>
<evidence type="ECO:0000313" key="2">
    <source>
        <dbReference type="Proteomes" id="UP000230709"/>
    </source>
</evidence>
<keyword evidence="2" id="KW-1185">Reference proteome</keyword>
<dbReference type="AlphaFoldDB" id="A0A2D2D7I9"/>
<protein>
    <submittedName>
        <fullName evidence="1">Uncharacterized protein</fullName>
    </submittedName>
</protein>
<sequence>MTERVKQKICIFIANVEQIDSEGSLVPMIGWVLETTFFDCDGGVVGRSGPKFTLGAISKQKLTDELIVVVDGLEVALRIPAVYKRNADIDIFFDICDDQIVDVGAT</sequence>
<organism evidence="1 2">
    <name type="scientific">Methylosinus trichosporium (strain ATCC 35070 / NCIMB 11131 / UNIQEM 75 / OB3b)</name>
    <dbReference type="NCBI Taxonomy" id="595536"/>
    <lineage>
        <taxon>Bacteria</taxon>
        <taxon>Pseudomonadati</taxon>
        <taxon>Pseudomonadota</taxon>
        <taxon>Alphaproteobacteria</taxon>
        <taxon>Hyphomicrobiales</taxon>
        <taxon>Methylocystaceae</taxon>
        <taxon>Methylosinus</taxon>
    </lineage>
</organism>
<dbReference type="RefSeq" id="WP_024750112.1">
    <property type="nucleotide sequence ID" value="NZ_ADVE02000003.1"/>
</dbReference>
<reference evidence="2" key="1">
    <citation type="submission" date="2017-10" db="EMBL/GenBank/DDBJ databases">
        <title>Completed PacBio SMRT sequence of Methylosinus trichosporium OB3b reveals presence of a third large plasmid.</title>
        <authorList>
            <person name="Charles T.C."/>
            <person name="Lynch M.D.J."/>
            <person name="Heil J.R."/>
            <person name="Cheng J."/>
        </authorList>
    </citation>
    <scope>NUCLEOTIDE SEQUENCE [LARGE SCALE GENOMIC DNA]</scope>
    <source>
        <strain evidence="2">OB3b</strain>
        <plasmid evidence="2">pob3b3</plasmid>
    </source>
</reference>